<accession>F0VIT2</accession>
<evidence type="ECO:0000313" key="3">
    <source>
        <dbReference type="EMBL" id="CBZ53643.1"/>
    </source>
</evidence>
<reference evidence="3" key="1">
    <citation type="submission" date="2011-02" db="EMBL/GenBank/DDBJ databases">
        <authorList>
            <person name="Aslett M."/>
        </authorList>
    </citation>
    <scope>NUCLEOTIDE SEQUENCE</scope>
    <source>
        <strain evidence="3">Liverpool</strain>
    </source>
</reference>
<feature type="compositionally biased region" description="Polar residues" evidence="1">
    <location>
        <begin position="374"/>
        <end position="391"/>
    </location>
</feature>
<reference evidence="5" key="3">
    <citation type="journal article" date="2012" name="PLoS Pathog.">
        <title>Comparative genomics of the apicomplexan parasites Toxoplasma gondii and Neospora caninum: Coccidia differing in host range and transmission strategy.</title>
        <authorList>
            <person name="Reid A.J."/>
            <person name="Vermont S.J."/>
            <person name="Cotton J.A."/>
            <person name="Harris D."/>
            <person name="Hill-Cawthorne G.A."/>
            <person name="Konen-Waisman S."/>
            <person name="Latham S.M."/>
            <person name="Mourier T."/>
            <person name="Norton R."/>
            <person name="Quail M.A."/>
            <person name="Sanders M."/>
            <person name="Shanmugam D."/>
            <person name="Sohal A."/>
            <person name="Wasmuth J.D."/>
            <person name="Brunk B."/>
            <person name="Grigg M.E."/>
            <person name="Howard J.C."/>
            <person name="Parkinson J."/>
            <person name="Roos D.S."/>
            <person name="Trees A.J."/>
            <person name="Berriman M."/>
            <person name="Pain A."/>
            <person name="Wastling J.M."/>
        </authorList>
    </citation>
    <scope>NUCLEOTIDE SEQUENCE [LARGE SCALE GENOMIC DNA]</scope>
    <source>
        <strain evidence="5">Liverpool</strain>
    </source>
</reference>
<dbReference type="RefSeq" id="XP_003883675.1">
    <property type="nucleotide sequence ID" value="XM_003883626.1"/>
</dbReference>
<sequence>MRRPLVAFVTVAACLPGLAIGQTLQVQTTTLEEETPVLRDTSQTAEALESISPSLVFAGSRNGNDASLSTLTADFEDLASRDDITDLVRLLERANEQLRLEAARIQSGKKKAAFADNILARITTRKEFAWVKETLNRGTVSAKEILSQLKARAADMSNRKEYLWIKQQLNRSSSALRSFFSNVKARSQEVRSRAEFLRMKKKFERGAIKARATISKIKAQAAKLRHRREFSRMKKKFKHGATKARALISKMKERAAAVSSREEFLRAKGVLERATTPAKALMSKLKARAAEVASRKEFKQPIDKFEAGRDAMHKGMAKLVTLKEFWVVVTLSLWGRAQVMSGTLHGVVLAVNVAMMIRMLSCLLKTLNETSGQNISVPESTVGKTESSTSEGVAPGMEH</sequence>
<evidence type="ECO:0000313" key="5">
    <source>
        <dbReference type="Proteomes" id="UP000007494"/>
    </source>
</evidence>
<dbReference type="OrthoDB" id="10421426at2759"/>
<dbReference type="VEuPathDB" id="ToxoDB:NCLIV_034290"/>
<reference evidence="3" key="2">
    <citation type="submission" date="2011-03" db="EMBL/GenBank/DDBJ databases">
        <title>Comparative genomics and transcriptomics of Neospora caninum and Toxoplasma gondii.</title>
        <authorList>
            <person name="Reid A.J."/>
            <person name="Sohal A."/>
            <person name="Harris D."/>
            <person name="Quail M."/>
            <person name="Sanders M."/>
            <person name="Berriman M."/>
            <person name="Wastling J.M."/>
            <person name="Pain A."/>
        </authorList>
    </citation>
    <scope>NUCLEOTIDE SEQUENCE</scope>
    <source>
        <strain evidence="3">Liverpool</strain>
    </source>
</reference>
<feature type="chain" id="PRO_5007655191" description="Transmembrane protein" evidence="2">
    <location>
        <begin position="22"/>
        <end position="399"/>
    </location>
</feature>
<dbReference type="InParanoid" id="F0VIT2"/>
<gene>
    <name evidence="4" type="ORF">BN1204_034290</name>
    <name evidence="3" type="ORF">NCLIV_034290</name>
</gene>
<proteinExistence type="predicted"/>
<keyword evidence="5" id="KW-1185">Reference proteome</keyword>
<evidence type="ECO:0000256" key="2">
    <source>
        <dbReference type="SAM" id="SignalP"/>
    </source>
</evidence>
<dbReference type="EMBL" id="FR823390">
    <property type="protein sequence ID" value="CBZ53643.1"/>
    <property type="molecule type" value="Genomic_DNA"/>
</dbReference>
<dbReference type="Proteomes" id="UP000007494">
    <property type="component" value="Chromosome VIII"/>
</dbReference>
<dbReference type="GeneID" id="13443054"/>
<keyword evidence="2" id="KW-0732">Signal</keyword>
<organism evidence="3 5">
    <name type="scientific">Neospora caninum (strain Liverpool)</name>
    <dbReference type="NCBI Taxonomy" id="572307"/>
    <lineage>
        <taxon>Eukaryota</taxon>
        <taxon>Sar</taxon>
        <taxon>Alveolata</taxon>
        <taxon>Apicomplexa</taxon>
        <taxon>Conoidasida</taxon>
        <taxon>Coccidia</taxon>
        <taxon>Eucoccidiorida</taxon>
        <taxon>Eimeriorina</taxon>
        <taxon>Sarcocystidae</taxon>
        <taxon>Neospora</taxon>
    </lineage>
</organism>
<reference evidence="4" key="4">
    <citation type="journal article" date="2015" name="PLoS ONE">
        <title>Comprehensive Evaluation of Toxoplasma gondii VEG and Neospora caninum LIV Genomes with Tachyzoite Stage Transcriptome and Proteome Defines Novel Transcript Features.</title>
        <authorList>
            <person name="Ramaprasad A."/>
            <person name="Mourier T."/>
            <person name="Naeem R."/>
            <person name="Malas T.B."/>
            <person name="Moussa E."/>
            <person name="Panigrahi A."/>
            <person name="Vermont S.J."/>
            <person name="Otto T.D."/>
            <person name="Wastling J."/>
            <person name="Pain A."/>
        </authorList>
    </citation>
    <scope>NUCLEOTIDE SEQUENCE</scope>
    <source>
        <strain evidence="4">Liverpool</strain>
    </source>
</reference>
<dbReference type="AlphaFoldDB" id="F0VIT2"/>
<dbReference type="EMBL" id="LN714483">
    <property type="protein sequence ID" value="CEL67634.1"/>
    <property type="molecule type" value="Genomic_DNA"/>
</dbReference>
<dbReference type="eggNOG" id="ENOG502TGQP">
    <property type="taxonomic scope" value="Eukaryota"/>
</dbReference>
<name>F0VIT2_NEOCL</name>
<feature type="signal peptide" evidence="2">
    <location>
        <begin position="1"/>
        <end position="21"/>
    </location>
</feature>
<evidence type="ECO:0008006" key="6">
    <source>
        <dbReference type="Google" id="ProtNLM"/>
    </source>
</evidence>
<protein>
    <recommendedName>
        <fullName evidence="6">Transmembrane protein</fullName>
    </recommendedName>
</protein>
<evidence type="ECO:0000256" key="1">
    <source>
        <dbReference type="SAM" id="MobiDB-lite"/>
    </source>
</evidence>
<feature type="region of interest" description="Disordered" evidence="1">
    <location>
        <begin position="374"/>
        <end position="399"/>
    </location>
</feature>
<evidence type="ECO:0000313" key="4">
    <source>
        <dbReference type="EMBL" id="CEL67634.1"/>
    </source>
</evidence>